<evidence type="ECO:0000256" key="2">
    <source>
        <dbReference type="HAMAP-Rule" id="MF_00724"/>
    </source>
</evidence>
<dbReference type="GO" id="GO:0009425">
    <property type="term" value="C:bacterial-type flagellum basal body"/>
    <property type="evidence" value="ECO:0007669"/>
    <property type="project" value="UniProtKB-SubCell"/>
</dbReference>
<sequence>MEQMFIRPIIPMESIGNIGSEKKVTTGQDGSSVFRDIFKEAIQNVKTTDEDLTVQEYLLSTGQIDDAHTVPAAAAKAQLSVELLTSLRNKALESYNEIIRIGV</sequence>
<accession>A0A084JGK5</accession>
<keyword evidence="1 2" id="KW-0975">Bacterial flagellum</keyword>
<proteinExistence type="inferred from homology"/>
<dbReference type="InterPro" id="IPR001624">
    <property type="entry name" value="FliE"/>
</dbReference>
<dbReference type="EMBL" id="JPME01000026">
    <property type="protein sequence ID" value="KEZ88089.1"/>
    <property type="molecule type" value="Genomic_DNA"/>
</dbReference>
<comment type="caution">
    <text evidence="3">The sequence shown here is derived from an EMBL/GenBank/DDBJ whole genome shotgun (WGS) entry which is preliminary data.</text>
</comment>
<comment type="similarity">
    <text evidence="2">Belongs to the FliE family.</text>
</comment>
<comment type="subcellular location">
    <subcellularLocation>
        <location evidence="2">Bacterial flagellum basal body</location>
    </subcellularLocation>
</comment>
<dbReference type="Pfam" id="PF02049">
    <property type="entry name" value="FliE"/>
    <property type="match status" value="1"/>
</dbReference>
<dbReference type="GO" id="GO:0003774">
    <property type="term" value="F:cytoskeletal motor activity"/>
    <property type="evidence" value="ECO:0007669"/>
    <property type="project" value="InterPro"/>
</dbReference>
<keyword evidence="3" id="KW-0282">Flagellum</keyword>
<protein>
    <recommendedName>
        <fullName evidence="2">Flagellar hook-basal body complex protein FliE</fullName>
    </recommendedName>
</protein>
<dbReference type="OrthoDB" id="9812413at2"/>
<keyword evidence="3" id="KW-0966">Cell projection</keyword>
<keyword evidence="3" id="KW-0969">Cilium</keyword>
<dbReference type="AlphaFoldDB" id="A0A084JGK5"/>
<dbReference type="PRINTS" id="PR01006">
    <property type="entry name" value="FLGHOOKFLIE"/>
</dbReference>
<organism evidence="3 4">
    <name type="scientific">Lacrimispora celerecrescens</name>
    <dbReference type="NCBI Taxonomy" id="29354"/>
    <lineage>
        <taxon>Bacteria</taxon>
        <taxon>Bacillati</taxon>
        <taxon>Bacillota</taxon>
        <taxon>Clostridia</taxon>
        <taxon>Lachnospirales</taxon>
        <taxon>Lachnospiraceae</taxon>
        <taxon>Lacrimispora</taxon>
    </lineage>
</organism>
<dbReference type="HAMAP" id="MF_00724">
    <property type="entry name" value="FliE"/>
    <property type="match status" value="1"/>
</dbReference>
<evidence type="ECO:0000313" key="3">
    <source>
        <dbReference type="EMBL" id="KEZ88089.1"/>
    </source>
</evidence>
<dbReference type="RefSeq" id="WP_038283807.1">
    <property type="nucleotide sequence ID" value="NZ_JPME01000026.1"/>
</dbReference>
<evidence type="ECO:0000256" key="1">
    <source>
        <dbReference type="ARBA" id="ARBA00023143"/>
    </source>
</evidence>
<keyword evidence="4" id="KW-1185">Reference proteome</keyword>
<reference evidence="3 4" key="1">
    <citation type="submission" date="2014-07" db="EMBL/GenBank/DDBJ databases">
        <title>Draft genome of Clostridium celerecrescens 152B isolated from sediments associated with methane hydrate from Krishna Godavari basin.</title>
        <authorList>
            <person name="Honkalas V.S."/>
            <person name="Dabir A.P."/>
            <person name="Arora P."/>
            <person name="Dhakephalkar P.K."/>
        </authorList>
    </citation>
    <scope>NUCLEOTIDE SEQUENCE [LARGE SCALE GENOMIC DNA]</scope>
    <source>
        <strain evidence="3 4">152B</strain>
    </source>
</reference>
<dbReference type="GO" id="GO:0005198">
    <property type="term" value="F:structural molecule activity"/>
    <property type="evidence" value="ECO:0007669"/>
    <property type="project" value="InterPro"/>
</dbReference>
<dbReference type="STRING" id="29354.IO98_19095"/>
<evidence type="ECO:0000313" key="4">
    <source>
        <dbReference type="Proteomes" id="UP000028525"/>
    </source>
</evidence>
<dbReference type="Proteomes" id="UP000028525">
    <property type="component" value="Unassembled WGS sequence"/>
</dbReference>
<gene>
    <name evidence="2" type="primary">fliE</name>
    <name evidence="3" type="ORF">IO98_19095</name>
</gene>
<name>A0A084JGK5_9FIRM</name>
<dbReference type="GO" id="GO:0071973">
    <property type="term" value="P:bacterial-type flagellum-dependent cell motility"/>
    <property type="evidence" value="ECO:0007669"/>
    <property type="project" value="InterPro"/>
</dbReference>